<dbReference type="Proteomes" id="UP000196573">
    <property type="component" value="Unassembled WGS sequence"/>
</dbReference>
<organism evidence="1 2">
    <name type="scientific">Parendozoicomonas haliclonae</name>
    <dbReference type="NCBI Taxonomy" id="1960125"/>
    <lineage>
        <taxon>Bacteria</taxon>
        <taxon>Pseudomonadati</taxon>
        <taxon>Pseudomonadota</taxon>
        <taxon>Gammaproteobacteria</taxon>
        <taxon>Oceanospirillales</taxon>
        <taxon>Endozoicomonadaceae</taxon>
        <taxon>Parendozoicomonas</taxon>
    </lineage>
</organism>
<proteinExistence type="predicted"/>
<reference evidence="1 2" key="1">
    <citation type="submission" date="2017-03" db="EMBL/GenBank/DDBJ databases">
        <authorList>
            <person name="Afonso C.L."/>
            <person name="Miller P.J."/>
            <person name="Scott M.A."/>
            <person name="Spackman E."/>
            <person name="Goraichik I."/>
            <person name="Dimitrov K.M."/>
            <person name="Suarez D.L."/>
            <person name="Swayne D.E."/>
        </authorList>
    </citation>
    <scope>NUCLEOTIDE SEQUENCE [LARGE SCALE GENOMIC DNA]</scope>
    <source>
        <strain evidence="1">SB41UT1</strain>
    </source>
</reference>
<dbReference type="AlphaFoldDB" id="A0A1X7AR40"/>
<dbReference type="EMBL" id="FWPT01000016">
    <property type="protein sequence ID" value="SMA50776.1"/>
    <property type="molecule type" value="Genomic_DNA"/>
</dbReference>
<accession>A0A1X7AR40</accession>
<name>A0A1X7AR40_9GAMM</name>
<keyword evidence="2" id="KW-1185">Reference proteome</keyword>
<evidence type="ECO:0000313" key="1">
    <source>
        <dbReference type="EMBL" id="SMA50776.1"/>
    </source>
</evidence>
<protein>
    <submittedName>
        <fullName evidence="1">Uncharacterized protein</fullName>
    </submittedName>
</protein>
<gene>
    <name evidence="1" type="ORF">EHSB41UT_04593</name>
</gene>
<sequence>MNKTASPSKQSPTVTTSRKATCCNFSNNYYGDQVCNLNSNNKALEAADKANR</sequence>
<evidence type="ECO:0000313" key="2">
    <source>
        <dbReference type="Proteomes" id="UP000196573"/>
    </source>
</evidence>